<evidence type="ECO:0000256" key="11">
    <source>
        <dbReference type="ARBA" id="ARBA00023098"/>
    </source>
</evidence>
<dbReference type="InterPro" id="IPR000907">
    <property type="entry name" value="LipOase"/>
</dbReference>
<feature type="domain" description="PLAT" evidence="17">
    <location>
        <begin position="18"/>
        <end position="145"/>
    </location>
</feature>
<dbReference type="SUPFAM" id="SSF49723">
    <property type="entry name" value="Lipase/lipooxygenase domain (PLAT/LH2 domain)"/>
    <property type="match status" value="1"/>
</dbReference>
<dbReference type="Gene3D" id="4.10.375.10">
    <property type="entry name" value="Lipoxygenase-1, Domain 2"/>
    <property type="match status" value="1"/>
</dbReference>
<dbReference type="PRINTS" id="PR00468">
    <property type="entry name" value="PLTLPOXGNASE"/>
</dbReference>
<evidence type="ECO:0000256" key="9">
    <source>
        <dbReference type="ARBA" id="ARBA00023002"/>
    </source>
</evidence>
<dbReference type="Pfam" id="PF00305">
    <property type="entry name" value="Lipoxygenase"/>
    <property type="match status" value="2"/>
</dbReference>
<comment type="pathway">
    <text evidence="15">Lipid metabolism; oxylipin biosynthesis.</text>
</comment>
<dbReference type="InterPro" id="IPR020833">
    <property type="entry name" value="LipOase_Fe_BS"/>
</dbReference>
<keyword evidence="20" id="KW-1185">Reference proteome</keyword>
<evidence type="ECO:0000256" key="5">
    <source>
        <dbReference type="ARBA" id="ARBA00022723"/>
    </source>
</evidence>
<dbReference type="SUPFAM" id="SSF48484">
    <property type="entry name" value="Lipoxigenase"/>
    <property type="match status" value="1"/>
</dbReference>
<comment type="cofactor">
    <cofactor evidence="1 14">
        <name>Fe cation</name>
        <dbReference type="ChEBI" id="CHEBI:24875"/>
    </cofactor>
</comment>
<dbReference type="Pfam" id="PF01477">
    <property type="entry name" value="PLAT"/>
    <property type="match status" value="1"/>
</dbReference>
<dbReference type="PROSITE" id="PS00081">
    <property type="entry name" value="LIPOXYGENASE_2"/>
    <property type="match status" value="1"/>
</dbReference>
<dbReference type="Gene3D" id="2.60.60.20">
    <property type="entry name" value="PLAT/LH2 domain"/>
    <property type="match status" value="1"/>
</dbReference>
<evidence type="ECO:0000256" key="2">
    <source>
        <dbReference type="ARBA" id="ARBA00009419"/>
    </source>
</evidence>
<sequence length="818" mass="91582">MSHTGKLINGTVLLMKKTPLDLALSEAAAAHQAYEILGHKVILQLISSFHGDEGKNLKGKLGNPSHLRDENNSGSDSRFSVTFEWDHESLGVPGAFIIKNLNPSEFFLKSLTLEAADPSQGSLHFVCNSWVSPAEKYESDRIFFVNQAWLPSETPAGLCWYREAELRCLRGNGTGKLEEWDRVYDYDCYNDLGDPDNSPLLARPVLGGSEKYPYPRRGRTGRPPSKTDPKSESRLPQIASFAIYVPRDERFSPLKMTDVLGNAQKAIAQLFAPQLASLGNLTLNEFNSFEDVLKVYQPGAPGFLKYPLPHVVREEKSAWMSDEEFGREMLAGLNPVCITALKEFPPTSRLDPKIYGDQTSKISRDQMQSQLGGLTIEKAIEANRLFILNYHDIVMPYARKLNLSPSKIYASRTVLFLQKDGTLKPLAIELSLPHPDGDQFGAISKVFTPSETGVDYALWQIAKAFVAVNDSGVHQLLSHWLRTHASVEPFVIATHRQLSVLHPIYKLLHPHFRDTMHINALARQAVLNAGGIVEKTVFPGPLSMELTSIAYRDWVFPDQALPAELVKRGVAVEDPTSKHGVCLLIEDYPYAVDGLEIWSAIKSWVQDYTSLYYKSDDAVQKDTELQGWWKEIREVGHGDKSGEPWWPKMQTQQELIHSLTIIIWMGSALHAAVNFGQYPYGGFAPNRPGMSRRLIPDPGTSEYEELKVDPVKGYLKTITPQFQTLIGISALEVLSTHTSDEIYLGQRDAVEWTKDKEALKAFEKFGKKLAQIEEKITMMNNDKKLKNRTGPVKMPYTLLYPTSEPGLTAKGIPNSISI</sequence>
<dbReference type="InterPro" id="IPR020834">
    <property type="entry name" value="LipOase_CS"/>
</dbReference>
<keyword evidence="10 14" id="KW-0408">Iron</keyword>
<dbReference type="Proteomes" id="UP000823775">
    <property type="component" value="Unassembled WGS sequence"/>
</dbReference>
<evidence type="ECO:0000256" key="6">
    <source>
        <dbReference type="ARBA" id="ARBA00022767"/>
    </source>
</evidence>
<dbReference type="InterPro" id="IPR036392">
    <property type="entry name" value="PLAT/LH2_dom_sf"/>
</dbReference>
<keyword evidence="8 14" id="KW-0223">Dioxygenase</keyword>
<comment type="caution">
    <text evidence="13">Lacks conserved residue(s) required for the propagation of feature annotation.</text>
</comment>
<evidence type="ECO:0000313" key="19">
    <source>
        <dbReference type="EMBL" id="MCD7469308.1"/>
    </source>
</evidence>
<dbReference type="PRINTS" id="PR00087">
    <property type="entry name" value="LIPOXYGENASE"/>
</dbReference>
<evidence type="ECO:0000256" key="3">
    <source>
        <dbReference type="ARBA" id="ARBA00011245"/>
    </source>
</evidence>
<comment type="similarity">
    <text evidence="2 14">Belongs to the lipoxygenase family.</text>
</comment>
<evidence type="ECO:0000256" key="8">
    <source>
        <dbReference type="ARBA" id="ARBA00022964"/>
    </source>
</evidence>
<dbReference type="EMBL" id="JACEIK010001425">
    <property type="protein sequence ID" value="MCD7469308.1"/>
    <property type="molecule type" value="Genomic_DNA"/>
</dbReference>
<dbReference type="PROSITE" id="PS00711">
    <property type="entry name" value="LIPOXYGENASE_1"/>
    <property type="match status" value="1"/>
</dbReference>
<evidence type="ECO:0000256" key="1">
    <source>
        <dbReference type="ARBA" id="ARBA00001962"/>
    </source>
</evidence>
<dbReference type="InterPro" id="IPR001246">
    <property type="entry name" value="LipOase_plant"/>
</dbReference>
<feature type="region of interest" description="Disordered" evidence="16">
    <location>
        <begin position="200"/>
        <end position="234"/>
    </location>
</feature>
<evidence type="ECO:0000256" key="13">
    <source>
        <dbReference type="PROSITE-ProRule" id="PRU00152"/>
    </source>
</evidence>
<protein>
    <recommendedName>
        <fullName evidence="15">Lipoxygenase</fullName>
        <ecNumber evidence="15">1.13.11.-</ecNumber>
    </recommendedName>
</protein>
<dbReference type="PROSITE" id="PS51393">
    <property type="entry name" value="LIPOXYGENASE_3"/>
    <property type="match status" value="1"/>
</dbReference>
<comment type="caution">
    <text evidence="19">The sequence shown here is derived from an EMBL/GenBank/DDBJ whole genome shotgun (WGS) entry which is preliminary data.</text>
</comment>
<dbReference type="Gene3D" id="1.20.245.10">
    <property type="entry name" value="Lipoxygenase-1, Domain 5"/>
    <property type="match status" value="1"/>
</dbReference>
<name>A0ABS8TEK8_DATST</name>
<evidence type="ECO:0000259" key="17">
    <source>
        <dbReference type="PROSITE" id="PS50095"/>
    </source>
</evidence>
<evidence type="ECO:0000256" key="16">
    <source>
        <dbReference type="SAM" id="MobiDB-lite"/>
    </source>
</evidence>
<comment type="function">
    <text evidence="15">Plant lipoxygenase may be involved in a number of diverse aspects of plant physiology including growth and development, pest resistance, and senescence or responses to wounding.</text>
</comment>
<organism evidence="19 20">
    <name type="scientific">Datura stramonium</name>
    <name type="common">Jimsonweed</name>
    <name type="synonym">Common thornapple</name>
    <dbReference type="NCBI Taxonomy" id="4076"/>
    <lineage>
        <taxon>Eukaryota</taxon>
        <taxon>Viridiplantae</taxon>
        <taxon>Streptophyta</taxon>
        <taxon>Embryophyta</taxon>
        <taxon>Tracheophyta</taxon>
        <taxon>Spermatophyta</taxon>
        <taxon>Magnoliopsida</taxon>
        <taxon>eudicotyledons</taxon>
        <taxon>Gunneridae</taxon>
        <taxon>Pentapetalae</taxon>
        <taxon>asterids</taxon>
        <taxon>lamiids</taxon>
        <taxon>Solanales</taxon>
        <taxon>Solanaceae</taxon>
        <taxon>Solanoideae</taxon>
        <taxon>Datureae</taxon>
        <taxon>Datura</taxon>
    </lineage>
</organism>
<proteinExistence type="inferred from homology"/>
<dbReference type="InterPro" id="IPR036226">
    <property type="entry name" value="LipOase_C_sf"/>
</dbReference>
<keyword evidence="4 15" id="KW-0444">Lipid biosynthesis</keyword>
<dbReference type="InterPro" id="IPR013819">
    <property type="entry name" value="LipOase_C"/>
</dbReference>
<keyword evidence="5 14" id="KW-0479">Metal-binding</keyword>
<evidence type="ECO:0000259" key="18">
    <source>
        <dbReference type="PROSITE" id="PS51393"/>
    </source>
</evidence>
<reference evidence="19 20" key="1">
    <citation type="journal article" date="2021" name="BMC Genomics">
        <title>Datura genome reveals duplications of psychoactive alkaloid biosynthetic genes and high mutation rate following tissue culture.</title>
        <authorList>
            <person name="Rajewski A."/>
            <person name="Carter-House D."/>
            <person name="Stajich J."/>
            <person name="Litt A."/>
        </authorList>
    </citation>
    <scope>NUCLEOTIDE SEQUENCE [LARGE SCALE GENOMIC DNA]</scope>
    <source>
        <strain evidence="19">AR-01</strain>
    </source>
</reference>
<evidence type="ECO:0000256" key="10">
    <source>
        <dbReference type="ARBA" id="ARBA00023004"/>
    </source>
</evidence>
<feature type="domain" description="Lipoxygenase" evidence="18">
    <location>
        <begin position="148"/>
        <end position="818"/>
    </location>
</feature>
<comment type="subunit">
    <text evidence="3">Monomer.</text>
</comment>
<evidence type="ECO:0000256" key="7">
    <source>
        <dbReference type="ARBA" id="ARBA00022832"/>
    </source>
</evidence>
<dbReference type="Gene3D" id="3.10.450.60">
    <property type="match status" value="1"/>
</dbReference>
<keyword evidence="6 15" id="KW-0925">Oxylipin biosynthesis</keyword>
<dbReference type="InterPro" id="IPR027433">
    <property type="entry name" value="Lipoxygenase_dom_3"/>
</dbReference>
<evidence type="ECO:0000313" key="20">
    <source>
        <dbReference type="Proteomes" id="UP000823775"/>
    </source>
</evidence>
<dbReference type="EC" id="1.13.11.-" evidence="15"/>
<gene>
    <name evidence="19" type="primary">ALOX5_3</name>
    <name evidence="19" type="ORF">HAX54_008242</name>
</gene>
<accession>A0ABS8TEK8</accession>
<evidence type="ECO:0000256" key="4">
    <source>
        <dbReference type="ARBA" id="ARBA00022516"/>
    </source>
</evidence>
<keyword evidence="11" id="KW-0443">Lipid metabolism</keyword>
<keyword evidence="9 14" id="KW-0560">Oxidoreductase</keyword>
<evidence type="ECO:0000256" key="12">
    <source>
        <dbReference type="ARBA" id="ARBA00023160"/>
    </source>
</evidence>
<evidence type="ECO:0000256" key="14">
    <source>
        <dbReference type="RuleBase" id="RU003974"/>
    </source>
</evidence>
<dbReference type="PROSITE" id="PS50095">
    <property type="entry name" value="PLAT"/>
    <property type="match status" value="1"/>
</dbReference>
<dbReference type="InterPro" id="IPR001024">
    <property type="entry name" value="PLAT/LH2_dom"/>
</dbReference>
<keyword evidence="12 15" id="KW-0275">Fatty acid biosynthesis</keyword>
<dbReference type="SMART" id="SM00308">
    <property type="entry name" value="LH2"/>
    <property type="match status" value="1"/>
</dbReference>
<dbReference type="PANTHER" id="PTHR11771">
    <property type="entry name" value="LIPOXYGENASE"/>
    <property type="match status" value="1"/>
</dbReference>
<dbReference type="Gene3D" id="4.10.372.10">
    <property type="entry name" value="Lipoxygenase-1, Domain 3"/>
    <property type="match status" value="1"/>
</dbReference>
<evidence type="ECO:0000256" key="15">
    <source>
        <dbReference type="RuleBase" id="RU003975"/>
    </source>
</evidence>
<keyword evidence="7" id="KW-0276">Fatty acid metabolism</keyword>